<gene>
    <name evidence="1" type="ORF">LCGC14_0895860</name>
</gene>
<name>A0A0F9PIN7_9ZZZZ</name>
<reference evidence="1" key="1">
    <citation type="journal article" date="2015" name="Nature">
        <title>Complex archaea that bridge the gap between prokaryotes and eukaryotes.</title>
        <authorList>
            <person name="Spang A."/>
            <person name="Saw J.H."/>
            <person name="Jorgensen S.L."/>
            <person name="Zaremba-Niedzwiedzka K."/>
            <person name="Martijn J."/>
            <person name="Lind A.E."/>
            <person name="van Eijk R."/>
            <person name="Schleper C."/>
            <person name="Guy L."/>
            <person name="Ettema T.J."/>
        </authorList>
    </citation>
    <scope>NUCLEOTIDE SEQUENCE</scope>
</reference>
<accession>A0A0F9PIN7</accession>
<evidence type="ECO:0000313" key="1">
    <source>
        <dbReference type="EMBL" id="KKN24322.1"/>
    </source>
</evidence>
<protein>
    <submittedName>
        <fullName evidence="1">Uncharacterized protein</fullName>
    </submittedName>
</protein>
<comment type="caution">
    <text evidence="1">The sequence shown here is derived from an EMBL/GenBank/DDBJ whole genome shotgun (WGS) entry which is preliminary data.</text>
</comment>
<sequence>MTITENSSDVEIVPYSEFHIPARIKSRFIPGRMVDTGKPGELVCPRCSEKNPGLEHFEESACRGCKLRMKRNGNTLYMWEVVL</sequence>
<proteinExistence type="predicted"/>
<organism evidence="1">
    <name type="scientific">marine sediment metagenome</name>
    <dbReference type="NCBI Taxonomy" id="412755"/>
    <lineage>
        <taxon>unclassified sequences</taxon>
        <taxon>metagenomes</taxon>
        <taxon>ecological metagenomes</taxon>
    </lineage>
</organism>
<dbReference type="AlphaFoldDB" id="A0A0F9PIN7"/>
<dbReference type="EMBL" id="LAZR01002890">
    <property type="protein sequence ID" value="KKN24322.1"/>
    <property type="molecule type" value="Genomic_DNA"/>
</dbReference>